<dbReference type="Proteomes" id="UP001230220">
    <property type="component" value="Unassembled WGS sequence"/>
</dbReference>
<dbReference type="InterPro" id="IPR029039">
    <property type="entry name" value="Flavoprotein-like_sf"/>
</dbReference>
<evidence type="ECO:0000259" key="4">
    <source>
        <dbReference type="PROSITE" id="PS51379"/>
    </source>
</evidence>
<dbReference type="RefSeq" id="WP_307405866.1">
    <property type="nucleotide sequence ID" value="NZ_JAUSUR010000001.1"/>
</dbReference>
<keyword evidence="6" id="KW-1185">Reference proteome</keyword>
<dbReference type="SUPFAM" id="SSF54862">
    <property type="entry name" value="4Fe-4S ferredoxins"/>
    <property type="match status" value="1"/>
</dbReference>
<dbReference type="InterPro" id="IPR017900">
    <property type="entry name" value="4Fe4S_Fe_S_CS"/>
</dbReference>
<evidence type="ECO:0000313" key="6">
    <source>
        <dbReference type="Proteomes" id="UP001230220"/>
    </source>
</evidence>
<dbReference type="Gene3D" id="3.40.50.360">
    <property type="match status" value="1"/>
</dbReference>
<dbReference type="SUPFAM" id="SSF52218">
    <property type="entry name" value="Flavoproteins"/>
    <property type="match status" value="1"/>
</dbReference>
<sequence length="273" mass="31576">MILSSLRNDLIIQKNMKILYFTATGNNLYVAKKIGEDIYSIPKMVKQNVYEIADEKVGIVFPIYELGVPKYVEEFLDRVKIDSSYIFVIMTYGMYDGSAISHLKKIANRNNIQLSYINTLIMIDNYLPVYKIEEQLETEERKNIETQIANIRKDLELKVNKIPRNNIKTKLLTRYARKKVFPKRDKKLGIYKKSFDKVFCVESTCISCGICEKVCPVNNIVVKEEPDFKGECIGCLSCTHNCPQNSIRVIGEKSKKRFRNSNVSLKEIIESNQ</sequence>
<comment type="caution">
    <text evidence="5">The sequence shown here is derived from an EMBL/GenBank/DDBJ whole genome shotgun (WGS) entry which is preliminary data.</text>
</comment>
<organism evidence="5 6">
    <name type="scientific">Breznakia pachnodae</name>
    <dbReference type="NCBI Taxonomy" id="265178"/>
    <lineage>
        <taxon>Bacteria</taxon>
        <taxon>Bacillati</taxon>
        <taxon>Bacillota</taxon>
        <taxon>Erysipelotrichia</taxon>
        <taxon>Erysipelotrichales</taxon>
        <taxon>Erysipelotrichaceae</taxon>
        <taxon>Breznakia</taxon>
    </lineage>
</organism>
<accession>A0ABU0DZW6</accession>
<keyword evidence="3" id="KW-0411">Iron-sulfur</keyword>
<feature type="domain" description="4Fe-4S ferredoxin-type" evidence="4">
    <location>
        <begin position="227"/>
        <end position="252"/>
    </location>
</feature>
<gene>
    <name evidence="5" type="ORF">J2S15_000912</name>
</gene>
<dbReference type="Gene3D" id="3.30.70.20">
    <property type="match status" value="1"/>
</dbReference>
<keyword evidence="1" id="KW-0479">Metal-binding</keyword>
<keyword evidence="2" id="KW-0408">Iron</keyword>
<evidence type="ECO:0000256" key="1">
    <source>
        <dbReference type="ARBA" id="ARBA00022723"/>
    </source>
</evidence>
<dbReference type="PROSITE" id="PS00198">
    <property type="entry name" value="4FE4S_FER_1"/>
    <property type="match status" value="2"/>
</dbReference>
<evidence type="ECO:0000313" key="5">
    <source>
        <dbReference type="EMBL" id="MDQ0360181.1"/>
    </source>
</evidence>
<dbReference type="EMBL" id="JAUSUR010000001">
    <property type="protein sequence ID" value="MDQ0360181.1"/>
    <property type="molecule type" value="Genomic_DNA"/>
</dbReference>
<dbReference type="NCBIfam" id="NF038196">
    <property type="entry name" value="ferrodoxin_EFR1"/>
    <property type="match status" value="1"/>
</dbReference>
<dbReference type="PROSITE" id="PS51379">
    <property type="entry name" value="4FE4S_FER_2"/>
    <property type="match status" value="2"/>
</dbReference>
<evidence type="ECO:0000256" key="2">
    <source>
        <dbReference type="ARBA" id="ARBA00023004"/>
    </source>
</evidence>
<dbReference type="InterPro" id="IPR017896">
    <property type="entry name" value="4Fe4S_Fe-S-bd"/>
</dbReference>
<dbReference type="InterPro" id="IPR047964">
    <property type="entry name" value="EFR1-like"/>
</dbReference>
<dbReference type="Pfam" id="PF00037">
    <property type="entry name" value="Fer4"/>
    <property type="match status" value="1"/>
</dbReference>
<name>A0ABU0DZW6_9FIRM</name>
<protein>
    <submittedName>
        <fullName evidence="5">Ferredoxin/protein involved in ribonucleotide reduction</fullName>
    </submittedName>
</protein>
<proteinExistence type="predicted"/>
<feature type="domain" description="4Fe-4S ferredoxin-type" evidence="4">
    <location>
        <begin position="196"/>
        <end position="225"/>
    </location>
</feature>
<evidence type="ECO:0000256" key="3">
    <source>
        <dbReference type="ARBA" id="ARBA00023014"/>
    </source>
</evidence>
<reference evidence="5 6" key="1">
    <citation type="submission" date="2023-07" db="EMBL/GenBank/DDBJ databases">
        <title>Genomic Encyclopedia of Type Strains, Phase IV (KMG-IV): sequencing the most valuable type-strain genomes for metagenomic binning, comparative biology and taxonomic classification.</title>
        <authorList>
            <person name="Goeker M."/>
        </authorList>
    </citation>
    <scope>NUCLEOTIDE SEQUENCE [LARGE SCALE GENOMIC DNA]</scope>
    <source>
        <strain evidence="5 6">DSM 16784</strain>
    </source>
</reference>